<sequence>MQKPLLYFCGKRLKGKGKGERGKGKGERGKVKGERENTKHAPPFPDSARSLVEESRESFVVD</sequence>
<comment type="caution">
    <text evidence="2">The sequence shown here is derived from an EMBL/GenBank/DDBJ whole genome shotgun (WGS) entry which is preliminary data.</text>
</comment>
<reference evidence="2 3" key="1">
    <citation type="submission" date="2015-02" db="EMBL/GenBank/DDBJ databases">
        <title>Nostoc linckia genome annotation.</title>
        <authorList>
            <person name="Zhou Z."/>
        </authorList>
    </citation>
    <scope>NUCLEOTIDE SEQUENCE [LARGE SCALE GENOMIC DNA]</scope>
    <source>
        <strain evidence="3">z8</strain>
    </source>
</reference>
<proteinExistence type="predicted"/>
<feature type="compositionally biased region" description="Basic and acidic residues" evidence="1">
    <location>
        <begin position="51"/>
        <end position="62"/>
    </location>
</feature>
<protein>
    <submittedName>
        <fullName evidence="2">Uncharacterized protein</fullName>
    </submittedName>
</protein>
<evidence type="ECO:0000256" key="1">
    <source>
        <dbReference type="SAM" id="MobiDB-lite"/>
    </source>
</evidence>
<feature type="region of interest" description="Disordered" evidence="1">
    <location>
        <begin position="10"/>
        <end position="62"/>
    </location>
</feature>
<evidence type="ECO:0000313" key="3">
    <source>
        <dbReference type="Proteomes" id="UP000222310"/>
    </source>
</evidence>
<dbReference type="EMBL" id="LAHD01000090">
    <property type="protein sequence ID" value="PHJ99246.1"/>
    <property type="molecule type" value="Genomic_DNA"/>
</dbReference>
<organism evidence="2 3">
    <name type="scientific">Nostoc linckia z8</name>
    <dbReference type="NCBI Taxonomy" id="1628746"/>
    <lineage>
        <taxon>Bacteria</taxon>
        <taxon>Bacillati</taxon>
        <taxon>Cyanobacteriota</taxon>
        <taxon>Cyanophyceae</taxon>
        <taxon>Nostocales</taxon>
        <taxon>Nostocaceae</taxon>
        <taxon>Nostoc</taxon>
    </lineage>
</organism>
<gene>
    <name evidence="2" type="ORF">VF08_25635</name>
</gene>
<accession>A0A9Q5Z8C6</accession>
<feature type="compositionally biased region" description="Basic and acidic residues" evidence="1">
    <location>
        <begin position="17"/>
        <end position="39"/>
    </location>
</feature>
<dbReference type="AlphaFoldDB" id="A0A9Q5Z8C6"/>
<dbReference type="Proteomes" id="UP000222310">
    <property type="component" value="Unassembled WGS sequence"/>
</dbReference>
<evidence type="ECO:0000313" key="2">
    <source>
        <dbReference type="EMBL" id="PHJ99246.1"/>
    </source>
</evidence>
<name>A0A9Q5Z8C6_NOSLI</name>